<protein>
    <submittedName>
        <fullName evidence="3">Uncharacterized protein</fullName>
    </submittedName>
</protein>
<dbReference type="Proteomes" id="UP000254123">
    <property type="component" value="Unassembled WGS sequence"/>
</dbReference>
<dbReference type="RefSeq" id="WP_063226706.1">
    <property type="nucleotide sequence ID" value="NZ_CAJHAQ010000004.1"/>
</dbReference>
<name>A0A379LPU9_9GAMM</name>
<keyword evidence="2" id="KW-0812">Transmembrane</keyword>
<evidence type="ECO:0000313" key="4">
    <source>
        <dbReference type="EMBL" id="SUD98794.1"/>
    </source>
</evidence>
<keyword evidence="1" id="KW-0175">Coiled coil</keyword>
<accession>A0A379LPU9</accession>
<keyword evidence="2" id="KW-0472">Membrane</keyword>
<keyword evidence="5" id="KW-1185">Reference proteome</keyword>
<organism evidence="3 5">
    <name type="scientific">Psychrobacter phenylpyruvicus</name>
    <dbReference type="NCBI Taxonomy" id="29432"/>
    <lineage>
        <taxon>Bacteria</taxon>
        <taxon>Pseudomonadati</taxon>
        <taxon>Pseudomonadota</taxon>
        <taxon>Gammaproteobacteria</taxon>
        <taxon>Moraxellales</taxon>
        <taxon>Moraxellaceae</taxon>
        <taxon>Psychrobacter</taxon>
    </lineage>
</organism>
<evidence type="ECO:0000313" key="3">
    <source>
        <dbReference type="EMBL" id="SUD98785.1"/>
    </source>
</evidence>
<dbReference type="EMBL" id="UGVC01000002">
    <property type="protein sequence ID" value="SUD98785.1"/>
    <property type="molecule type" value="Genomic_DNA"/>
</dbReference>
<dbReference type="AlphaFoldDB" id="A0A379LPU9"/>
<gene>
    <name evidence="3" type="ORF">NCTC10526_02764</name>
    <name evidence="4" type="ORF">NCTC10526_02773</name>
</gene>
<feature type="coiled-coil region" evidence="1">
    <location>
        <begin position="13"/>
        <end position="43"/>
    </location>
</feature>
<evidence type="ECO:0000313" key="5">
    <source>
        <dbReference type="Proteomes" id="UP000254123"/>
    </source>
</evidence>
<feature type="transmembrane region" description="Helical" evidence="2">
    <location>
        <begin position="104"/>
        <end position="126"/>
    </location>
</feature>
<proteinExistence type="predicted"/>
<evidence type="ECO:0000256" key="1">
    <source>
        <dbReference type="SAM" id="Coils"/>
    </source>
</evidence>
<keyword evidence="2" id="KW-1133">Transmembrane helix</keyword>
<dbReference type="EMBL" id="UGVC01000002">
    <property type="protein sequence ID" value="SUD98794.1"/>
    <property type="molecule type" value="Genomic_DNA"/>
</dbReference>
<evidence type="ECO:0000256" key="2">
    <source>
        <dbReference type="SAM" id="Phobius"/>
    </source>
</evidence>
<reference evidence="3 5" key="1">
    <citation type="submission" date="2018-06" db="EMBL/GenBank/DDBJ databases">
        <authorList>
            <consortium name="Pathogen Informatics"/>
            <person name="Doyle S."/>
        </authorList>
    </citation>
    <scope>NUCLEOTIDE SEQUENCE [LARGE SCALE GENOMIC DNA]</scope>
    <source>
        <strain evidence="3 5">NCTC10526</strain>
    </source>
</reference>
<sequence length="182" mass="20096">MSDDIKQQLFALMAHAEEQQKALDKAIETVNRQQAHLDKIQKNLPLLATQLFKESLNDARTSIDSDLSSHATLVSKDLKKASSEAMRASEAVKKEVKALDWKHAFMTVGAIFGVCLVLLVGVILWIPSFEDIAERRATVETLNKAGGEIQTANCNGELCARVMTKKCGFGDTKDYCVLDLKD</sequence>